<reference evidence="1 2" key="1">
    <citation type="journal article" date="2018" name="Front. Plant Sci.">
        <title>Red Clover (Trifolium pratense) and Zigzag Clover (T. medium) - A Picture of Genomic Similarities and Differences.</title>
        <authorList>
            <person name="Dluhosova J."/>
            <person name="Istvanek J."/>
            <person name="Nedelnik J."/>
            <person name="Repkova J."/>
        </authorList>
    </citation>
    <scope>NUCLEOTIDE SEQUENCE [LARGE SCALE GENOMIC DNA]</scope>
    <source>
        <strain evidence="2">cv. 10/8</strain>
        <tissue evidence="1">Leaf</tissue>
    </source>
</reference>
<evidence type="ECO:0000313" key="2">
    <source>
        <dbReference type="Proteomes" id="UP000265520"/>
    </source>
</evidence>
<comment type="caution">
    <text evidence="1">The sequence shown here is derived from an EMBL/GenBank/DDBJ whole genome shotgun (WGS) entry which is preliminary data.</text>
</comment>
<sequence>MKSRDAPLVDISDANSLTEHRSNITDQNGNVIGEPLKLSSNVEQKHKTKPIIHSEEEEIAFLRSLGWEKNSEDVDDEGLTLEEILDFYDKHAQNCSYDQIFSKLCIKT</sequence>
<keyword evidence="2" id="KW-1185">Reference proteome</keyword>
<proteinExistence type="predicted"/>
<dbReference type="PANTHER" id="PTHR34112">
    <property type="entry name" value="C-JUN-AMINO-TERMINAL KINASE-INTERACTING PROTEIN"/>
    <property type="match status" value="1"/>
</dbReference>
<name>A0A392R1W5_9FABA</name>
<protein>
    <submittedName>
        <fullName evidence="1">Uncharacterized protein</fullName>
    </submittedName>
</protein>
<evidence type="ECO:0000313" key="1">
    <source>
        <dbReference type="EMBL" id="MCI30239.1"/>
    </source>
</evidence>
<dbReference type="AlphaFoldDB" id="A0A392R1W5"/>
<dbReference type="Proteomes" id="UP000265520">
    <property type="component" value="Unassembled WGS sequence"/>
</dbReference>
<accession>A0A392R1W5</accession>
<organism evidence="1 2">
    <name type="scientific">Trifolium medium</name>
    <dbReference type="NCBI Taxonomy" id="97028"/>
    <lineage>
        <taxon>Eukaryota</taxon>
        <taxon>Viridiplantae</taxon>
        <taxon>Streptophyta</taxon>
        <taxon>Embryophyta</taxon>
        <taxon>Tracheophyta</taxon>
        <taxon>Spermatophyta</taxon>
        <taxon>Magnoliopsida</taxon>
        <taxon>eudicotyledons</taxon>
        <taxon>Gunneridae</taxon>
        <taxon>Pentapetalae</taxon>
        <taxon>rosids</taxon>
        <taxon>fabids</taxon>
        <taxon>Fabales</taxon>
        <taxon>Fabaceae</taxon>
        <taxon>Papilionoideae</taxon>
        <taxon>50 kb inversion clade</taxon>
        <taxon>NPAAA clade</taxon>
        <taxon>Hologalegina</taxon>
        <taxon>IRL clade</taxon>
        <taxon>Trifolieae</taxon>
        <taxon>Trifolium</taxon>
    </lineage>
</organism>
<dbReference type="EMBL" id="LXQA010178086">
    <property type="protein sequence ID" value="MCI30239.1"/>
    <property type="molecule type" value="Genomic_DNA"/>
</dbReference>
<dbReference type="PANTHER" id="PTHR34112:SF13">
    <property type="entry name" value="OS04G0448200 PROTEIN"/>
    <property type="match status" value="1"/>
</dbReference>